<dbReference type="EMBL" id="QXWK01000001">
    <property type="protein sequence ID" value="NBH60231.1"/>
    <property type="molecule type" value="Genomic_DNA"/>
</dbReference>
<name>A0A845QGP6_9FIRM</name>
<dbReference type="Pfam" id="PF01643">
    <property type="entry name" value="Acyl-ACP_TE"/>
    <property type="match status" value="1"/>
</dbReference>
<evidence type="ECO:0000313" key="4">
    <source>
        <dbReference type="Proteomes" id="UP000446866"/>
    </source>
</evidence>
<gene>
    <name evidence="3" type="ORF">D0435_00900</name>
</gene>
<organism evidence="3 4">
    <name type="scientific">Anaerotruncus colihominis</name>
    <dbReference type="NCBI Taxonomy" id="169435"/>
    <lineage>
        <taxon>Bacteria</taxon>
        <taxon>Bacillati</taxon>
        <taxon>Bacillota</taxon>
        <taxon>Clostridia</taxon>
        <taxon>Eubacteriales</taxon>
        <taxon>Oscillospiraceae</taxon>
        <taxon>Anaerotruncus</taxon>
    </lineage>
</organism>
<dbReference type="AlphaFoldDB" id="A0A845QGP6"/>
<dbReference type="Gene3D" id="3.10.129.10">
    <property type="entry name" value="Hotdog Thioesterase"/>
    <property type="match status" value="1"/>
</dbReference>
<evidence type="ECO:0008006" key="5">
    <source>
        <dbReference type="Google" id="ProtNLM"/>
    </source>
</evidence>
<dbReference type="InterPro" id="IPR029069">
    <property type="entry name" value="HotDog_dom_sf"/>
</dbReference>
<proteinExistence type="predicted"/>
<dbReference type="GO" id="GO:0016790">
    <property type="term" value="F:thiolester hydrolase activity"/>
    <property type="evidence" value="ECO:0007669"/>
    <property type="project" value="InterPro"/>
</dbReference>
<feature type="domain" description="Acyl-ACP thioesterase N-terminal hotdog" evidence="1">
    <location>
        <begin position="3"/>
        <end position="120"/>
    </location>
</feature>
<reference evidence="3 4" key="1">
    <citation type="submission" date="2018-08" db="EMBL/GenBank/DDBJ databases">
        <title>Murine metabolic-syndrome-specific gut microbial biobank.</title>
        <authorList>
            <person name="Liu C."/>
        </authorList>
    </citation>
    <scope>NUCLEOTIDE SEQUENCE [LARGE SCALE GENOMIC DNA]</scope>
    <source>
        <strain evidence="3 4">28</strain>
    </source>
</reference>
<evidence type="ECO:0000259" key="2">
    <source>
        <dbReference type="Pfam" id="PF20791"/>
    </source>
</evidence>
<dbReference type="GO" id="GO:0006633">
    <property type="term" value="P:fatty acid biosynthetic process"/>
    <property type="evidence" value="ECO:0007669"/>
    <property type="project" value="InterPro"/>
</dbReference>
<dbReference type="CDD" id="cd00586">
    <property type="entry name" value="4HBT"/>
    <property type="match status" value="1"/>
</dbReference>
<dbReference type="SUPFAM" id="SSF54637">
    <property type="entry name" value="Thioesterase/thiol ester dehydrase-isomerase"/>
    <property type="match status" value="2"/>
</dbReference>
<dbReference type="InterPro" id="IPR049427">
    <property type="entry name" value="Acyl-ACP_TE_C"/>
</dbReference>
<feature type="domain" description="Acyl-ACP thioesterase-like C-terminal" evidence="2">
    <location>
        <begin position="157"/>
        <end position="221"/>
    </location>
</feature>
<keyword evidence="4" id="KW-1185">Reference proteome</keyword>
<sequence>MRYTDNYVITSHDVDINNHLRPSLVQRYMIETADHQMRDRKPTYYELFVDGKAFILTRISIEIYKQTEKYDEITVQTWRCPEKGATFIRCFVMVCKGEIVAKGYSVWAVVNHETGKLCKASEVDLSNYEMEEPHEMGLKDRFRLPKDLKFEKVGTKQVAYSDVDINLHMNNTYYPDMLWGLIPDIQEKEVTSVNLRYQKEAPLGGEITIYMAKLPAPVPEDSRAEETYCFYTEVEAGTNVEAMIGVRKVNRCIAAGG</sequence>
<accession>A0A845QGP6</accession>
<dbReference type="InterPro" id="IPR002864">
    <property type="entry name" value="Acyl-ACP_thioesterase_NHD"/>
</dbReference>
<evidence type="ECO:0000259" key="1">
    <source>
        <dbReference type="Pfam" id="PF01643"/>
    </source>
</evidence>
<dbReference type="RefSeq" id="WP_160200530.1">
    <property type="nucleotide sequence ID" value="NZ_QXWK01000001.1"/>
</dbReference>
<comment type="caution">
    <text evidence="3">The sequence shown here is derived from an EMBL/GenBank/DDBJ whole genome shotgun (WGS) entry which is preliminary data.</text>
</comment>
<protein>
    <recommendedName>
        <fullName evidence="5">Acyl-ACP thioesterase</fullName>
    </recommendedName>
</protein>
<evidence type="ECO:0000313" key="3">
    <source>
        <dbReference type="EMBL" id="NBH60231.1"/>
    </source>
</evidence>
<dbReference type="Proteomes" id="UP000446866">
    <property type="component" value="Unassembled WGS sequence"/>
</dbReference>
<dbReference type="Pfam" id="PF20791">
    <property type="entry name" value="Acyl-ACP_TE_C"/>
    <property type="match status" value="1"/>
</dbReference>